<dbReference type="Proteomes" id="UP001499924">
    <property type="component" value="Unassembled WGS sequence"/>
</dbReference>
<evidence type="ECO:0000256" key="8">
    <source>
        <dbReference type="SAM" id="Phobius"/>
    </source>
</evidence>
<comment type="caution">
    <text evidence="9">The sequence shown here is derived from an EMBL/GenBank/DDBJ whole genome shotgun (WGS) entry which is preliminary data.</text>
</comment>
<feature type="transmembrane region" description="Helical" evidence="8">
    <location>
        <begin position="154"/>
        <end position="173"/>
    </location>
</feature>
<keyword evidence="6 8" id="KW-0472">Membrane</keyword>
<gene>
    <name evidence="9" type="ORF">GCM10010531_22190</name>
</gene>
<evidence type="ECO:0000256" key="1">
    <source>
        <dbReference type="ARBA" id="ARBA00004651"/>
    </source>
</evidence>
<evidence type="ECO:0000313" key="9">
    <source>
        <dbReference type="EMBL" id="GAA3168775.1"/>
    </source>
</evidence>
<organism evidence="9 10">
    <name type="scientific">Blastococcus jejuensis</name>
    <dbReference type="NCBI Taxonomy" id="351224"/>
    <lineage>
        <taxon>Bacteria</taxon>
        <taxon>Bacillati</taxon>
        <taxon>Actinomycetota</taxon>
        <taxon>Actinomycetes</taxon>
        <taxon>Geodermatophilales</taxon>
        <taxon>Geodermatophilaceae</taxon>
        <taxon>Blastococcus</taxon>
    </lineage>
</organism>
<proteinExistence type="inferred from homology"/>
<evidence type="ECO:0000256" key="6">
    <source>
        <dbReference type="ARBA" id="ARBA00023136"/>
    </source>
</evidence>
<feature type="transmembrane region" description="Helical" evidence="8">
    <location>
        <begin position="55"/>
        <end position="73"/>
    </location>
</feature>
<keyword evidence="4 8" id="KW-0812">Transmembrane</keyword>
<evidence type="ECO:0000256" key="7">
    <source>
        <dbReference type="SAM" id="MobiDB-lite"/>
    </source>
</evidence>
<keyword evidence="3" id="KW-1003">Cell membrane</keyword>
<evidence type="ECO:0000256" key="3">
    <source>
        <dbReference type="ARBA" id="ARBA00022475"/>
    </source>
</evidence>
<dbReference type="InterPro" id="IPR032808">
    <property type="entry name" value="DoxX"/>
</dbReference>
<accession>A0ABP6P691</accession>
<feature type="compositionally biased region" description="Basic and acidic residues" evidence="7">
    <location>
        <begin position="20"/>
        <end position="31"/>
    </location>
</feature>
<feature type="transmembrane region" description="Helical" evidence="8">
    <location>
        <begin position="93"/>
        <end position="110"/>
    </location>
</feature>
<dbReference type="Pfam" id="PF07681">
    <property type="entry name" value="DoxX"/>
    <property type="match status" value="1"/>
</dbReference>
<keyword evidence="5 8" id="KW-1133">Transmembrane helix</keyword>
<evidence type="ECO:0000256" key="2">
    <source>
        <dbReference type="ARBA" id="ARBA00006679"/>
    </source>
</evidence>
<dbReference type="PANTHER" id="PTHR33452:SF1">
    <property type="entry name" value="INNER MEMBRANE PROTEIN YPHA-RELATED"/>
    <property type="match status" value="1"/>
</dbReference>
<evidence type="ECO:0000256" key="5">
    <source>
        <dbReference type="ARBA" id="ARBA00022989"/>
    </source>
</evidence>
<reference evidence="10" key="1">
    <citation type="journal article" date="2019" name="Int. J. Syst. Evol. Microbiol.">
        <title>The Global Catalogue of Microorganisms (GCM) 10K type strain sequencing project: providing services to taxonomists for standard genome sequencing and annotation.</title>
        <authorList>
            <consortium name="The Broad Institute Genomics Platform"/>
            <consortium name="The Broad Institute Genome Sequencing Center for Infectious Disease"/>
            <person name="Wu L."/>
            <person name="Ma J."/>
        </authorList>
    </citation>
    <scope>NUCLEOTIDE SEQUENCE [LARGE SCALE GENOMIC DNA]</scope>
    <source>
        <strain evidence="10">JCM 15614</strain>
    </source>
</reference>
<sequence>MVEQRRSTATMERPAVPAPRSEKTLVAGERRPPRRPGAAVVDRAVALNARYAPTALRLALALVFVWFGALKLAGTSPVEELLAQTLPFVDPAISVPALGAVEVALGLALVVGRLPRLVLLVLAGHLAGTFLTFVTASDLMWGSGFLALTADGEFVVKNVVLISAALVLIGWYGRRAEDRATT</sequence>
<dbReference type="EMBL" id="BAAAVV010000004">
    <property type="protein sequence ID" value="GAA3168775.1"/>
    <property type="molecule type" value="Genomic_DNA"/>
</dbReference>
<dbReference type="InterPro" id="IPR051907">
    <property type="entry name" value="DoxX-like_oxidoreductase"/>
</dbReference>
<keyword evidence="10" id="KW-1185">Reference proteome</keyword>
<evidence type="ECO:0000256" key="4">
    <source>
        <dbReference type="ARBA" id="ARBA00022692"/>
    </source>
</evidence>
<comment type="similarity">
    <text evidence="2">Belongs to the DoxX family.</text>
</comment>
<evidence type="ECO:0008006" key="11">
    <source>
        <dbReference type="Google" id="ProtNLM"/>
    </source>
</evidence>
<protein>
    <recommendedName>
        <fullName evidence="11">Membrane protein YphA (DoxX/SURF4 family)</fullName>
    </recommendedName>
</protein>
<comment type="subcellular location">
    <subcellularLocation>
        <location evidence="1">Cell membrane</location>
        <topology evidence="1">Multi-pass membrane protein</topology>
    </subcellularLocation>
</comment>
<feature type="transmembrane region" description="Helical" evidence="8">
    <location>
        <begin position="117"/>
        <end position="134"/>
    </location>
</feature>
<dbReference type="RefSeq" id="WP_344688915.1">
    <property type="nucleotide sequence ID" value="NZ_BAAAVV010000004.1"/>
</dbReference>
<dbReference type="PANTHER" id="PTHR33452">
    <property type="entry name" value="OXIDOREDUCTASE CATD-RELATED"/>
    <property type="match status" value="1"/>
</dbReference>
<name>A0ABP6P691_9ACTN</name>
<evidence type="ECO:0000313" key="10">
    <source>
        <dbReference type="Proteomes" id="UP001499924"/>
    </source>
</evidence>
<feature type="region of interest" description="Disordered" evidence="7">
    <location>
        <begin position="1"/>
        <end position="35"/>
    </location>
</feature>